<feature type="domain" description="OmpA-like" evidence="6">
    <location>
        <begin position="34"/>
        <end position="147"/>
    </location>
</feature>
<dbReference type="Proteomes" id="UP000600101">
    <property type="component" value="Unassembled WGS sequence"/>
</dbReference>
<dbReference type="CDD" id="cd07185">
    <property type="entry name" value="OmpA_C-like"/>
    <property type="match status" value="1"/>
</dbReference>
<dbReference type="AlphaFoldDB" id="A0A9X0UD56"/>
<proteinExistence type="predicted"/>
<gene>
    <name evidence="7" type="ORF">H7965_11910</name>
</gene>
<dbReference type="GO" id="GO:0009279">
    <property type="term" value="C:cell outer membrane"/>
    <property type="evidence" value="ECO:0007669"/>
    <property type="project" value="UniProtKB-SubCell"/>
</dbReference>
<dbReference type="Pfam" id="PF00691">
    <property type="entry name" value="OmpA"/>
    <property type="match status" value="1"/>
</dbReference>
<evidence type="ECO:0000256" key="5">
    <source>
        <dbReference type="SAM" id="SignalP"/>
    </source>
</evidence>
<evidence type="ECO:0000256" key="4">
    <source>
        <dbReference type="PROSITE-ProRule" id="PRU00473"/>
    </source>
</evidence>
<evidence type="ECO:0000313" key="7">
    <source>
        <dbReference type="EMBL" id="MBC4016029.1"/>
    </source>
</evidence>
<dbReference type="RefSeq" id="WP_186770797.1">
    <property type="nucleotide sequence ID" value="NZ_JACOMF010000011.1"/>
</dbReference>
<dbReference type="PROSITE" id="PS51257">
    <property type="entry name" value="PROKAR_LIPOPROTEIN"/>
    <property type="match status" value="1"/>
</dbReference>
<accession>A0A9X0UD56</accession>
<dbReference type="Gene3D" id="3.30.1330.60">
    <property type="entry name" value="OmpA-like domain"/>
    <property type="match status" value="1"/>
</dbReference>
<reference evidence="7" key="1">
    <citation type="submission" date="2020-08" db="EMBL/GenBank/DDBJ databases">
        <authorList>
            <person name="Hu Y."/>
            <person name="Nguyen S.V."/>
            <person name="Li F."/>
            <person name="Fanning S."/>
        </authorList>
    </citation>
    <scope>NUCLEOTIDE SEQUENCE</scope>
    <source>
        <strain evidence="7">SYSU D8009</strain>
    </source>
</reference>
<keyword evidence="5" id="KW-0732">Signal</keyword>
<keyword evidence="2 4" id="KW-0472">Membrane</keyword>
<dbReference type="PANTHER" id="PTHR30329">
    <property type="entry name" value="STATOR ELEMENT OF FLAGELLAR MOTOR COMPLEX"/>
    <property type="match status" value="1"/>
</dbReference>
<sequence length="147" mass="15585">MRLSRRPFLALAGAGLLAACEQQTQPATGMLPPEASVVLRATFAFNSYRLPPGSDAELDALAQAMSSGPQLQLAQFDINGHTDVVGRLGYNMGLSMLRAGAVVDALVSRGVIATRLRPQGFGPLQLLDPANPRSGVNRRVEVVARYA</sequence>
<dbReference type="PRINTS" id="PR01021">
    <property type="entry name" value="OMPADOMAIN"/>
</dbReference>
<dbReference type="SUPFAM" id="SSF103088">
    <property type="entry name" value="OmpA-like"/>
    <property type="match status" value="1"/>
</dbReference>
<keyword evidence="3" id="KW-0998">Cell outer membrane</keyword>
<organism evidence="7 8">
    <name type="scientific">Siccirubricoccus deserti</name>
    <dbReference type="NCBI Taxonomy" id="2013562"/>
    <lineage>
        <taxon>Bacteria</taxon>
        <taxon>Pseudomonadati</taxon>
        <taxon>Pseudomonadota</taxon>
        <taxon>Alphaproteobacteria</taxon>
        <taxon>Acetobacterales</taxon>
        <taxon>Roseomonadaceae</taxon>
        <taxon>Siccirubricoccus</taxon>
    </lineage>
</organism>
<comment type="caution">
    <text evidence="7">The sequence shown here is derived from an EMBL/GenBank/DDBJ whole genome shotgun (WGS) entry which is preliminary data.</text>
</comment>
<evidence type="ECO:0000256" key="1">
    <source>
        <dbReference type="ARBA" id="ARBA00004442"/>
    </source>
</evidence>
<dbReference type="EMBL" id="JACOMF010000011">
    <property type="protein sequence ID" value="MBC4016029.1"/>
    <property type="molecule type" value="Genomic_DNA"/>
</dbReference>
<feature type="signal peptide" evidence="5">
    <location>
        <begin position="1"/>
        <end position="18"/>
    </location>
</feature>
<dbReference type="InterPro" id="IPR006665">
    <property type="entry name" value="OmpA-like"/>
</dbReference>
<dbReference type="PANTHER" id="PTHR30329:SF21">
    <property type="entry name" value="LIPOPROTEIN YIAD-RELATED"/>
    <property type="match status" value="1"/>
</dbReference>
<comment type="subcellular location">
    <subcellularLocation>
        <location evidence="1">Cell outer membrane</location>
    </subcellularLocation>
</comment>
<protein>
    <submittedName>
        <fullName evidence="7">OmpA family protein</fullName>
    </submittedName>
</protein>
<keyword evidence="8" id="KW-1185">Reference proteome</keyword>
<dbReference type="InterPro" id="IPR050330">
    <property type="entry name" value="Bact_OuterMem_StrucFunc"/>
</dbReference>
<dbReference type="InterPro" id="IPR006664">
    <property type="entry name" value="OMP_bac"/>
</dbReference>
<dbReference type="PROSITE" id="PS51123">
    <property type="entry name" value="OMPA_2"/>
    <property type="match status" value="1"/>
</dbReference>
<feature type="chain" id="PRO_5040790921" evidence="5">
    <location>
        <begin position="19"/>
        <end position="147"/>
    </location>
</feature>
<evidence type="ECO:0000256" key="3">
    <source>
        <dbReference type="ARBA" id="ARBA00023237"/>
    </source>
</evidence>
<evidence type="ECO:0000256" key="2">
    <source>
        <dbReference type="ARBA" id="ARBA00023136"/>
    </source>
</evidence>
<evidence type="ECO:0000259" key="6">
    <source>
        <dbReference type="PROSITE" id="PS51123"/>
    </source>
</evidence>
<dbReference type="InterPro" id="IPR036737">
    <property type="entry name" value="OmpA-like_sf"/>
</dbReference>
<evidence type="ECO:0000313" key="8">
    <source>
        <dbReference type="Proteomes" id="UP000600101"/>
    </source>
</evidence>
<name>A0A9X0UD56_9PROT</name>